<proteinExistence type="predicted"/>
<dbReference type="AlphaFoldDB" id="Q07PW1"/>
<feature type="chain" id="PRO_5004165792" evidence="1">
    <location>
        <begin position="20"/>
        <end position="103"/>
    </location>
</feature>
<protein>
    <submittedName>
        <fullName evidence="2">Uncharacterized protein</fullName>
    </submittedName>
</protein>
<gene>
    <name evidence="2" type="ordered locus">RPE_2079</name>
</gene>
<dbReference type="HOGENOM" id="CLU_155253_0_0_5"/>
<accession>Q07PW1</accession>
<feature type="signal peptide" evidence="1">
    <location>
        <begin position="1"/>
        <end position="19"/>
    </location>
</feature>
<keyword evidence="1" id="KW-0732">Signal</keyword>
<reference evidence="2" key="1">
    <citation type="submission" date="2006-09" db="EMBL/GenBank/DDBJ databases">
        <title>Complete sequence of Rhodopseudomonas palustris BisA53.</title>
        <authorList>
            <consortium name="US DOE Joint Genome Institute"/>
            <person name="Copeland A."/>
            <person name="Lucas S."/>
            <person name="Lapidus A."/>
            <person name="Barry K."/>
            <person name="Detter J.C."/>
            <person name="Glavina del Rio T."/>
            <person name="Hammon N."/>
            <person name="Israni S."/>
            <person name="Dalin E."/>
            <person name="Tice H."/>
            <person name="Pitluck S."/>
            <person name="Chain P."/>
            <person name="Malfatti S."/>
            <person name="Shin M."/>
            <person name="Vergez L."/>
            <person name="Schmutz J."/>
            <person name="Larimer F."/>
            <person name="Land M."/>
            <person name="Hauser L."/>
            <person name="Pelletier D.A."/>
            <person name="Kyrpides N."/>
            <person name="Kim E."/>
            <person name="Harwood C.S."/>
            <person name="Oda Y."/>
            <person name="Richardson P."/>
        </authorList>
    </citation>
    <scope>NUCLEOTIDE SEQUENCE [LARGE SCALE GENOMIC DNA]</scope>
    <source>
        <strain evidence="2">BisA53</strain>
    </source>
</reference>
<organism evidence="2">
    <name type="scientific">Rhodopseudomonas palustris (strain BisA53)</name>
    <dbReference type="NCBI Taxonomy" id="316055"/>
    <lineage>
        <taxon>Bacteria</taxon>
        <taxon>Pseudomonadati</taxon>
        <taxon>Pseudomonadota</taxon>
        <taxon>Alphaproteobacteria</taxon>
        <taxon>Hyphomicrobiales</taxon>
        <taxon>Nitrobacteraceae</taxon>
        <taxon>Rhodopseudomonas</taxon>
    </lineage>
</organism>
<dbReference type="OrthoDB" id="8140696at2"/>
<name>Q07PW1_RHOP5</name>
<evidence type="ECO:0000313" key="2">
    <source>
        <dbReference type="EMBL" id="ABJ06023.1"/>
    </source>
</evidence>
<dbReference type="KEGG" id="rpe:RPE_2079"/>
<evidence type="ECO:0000256" key="1">
    <source>
        <dbReference type="SAM" id="SignalP"/>
    </source>
</evidence>
<dbReference type="EMBL" id="CP000463">
    <property type="protein sequence ID" value="ABJ06023.1"/>
    <property type="molecule type" value="Genomic_DNA"/>
</dbReference>
<sequence>MNKLLAAAGVMMLSGSAFAADYGVPYQPRVAHRPPVVYYAPPPLPIIPPAPPVYWVQAPPNYIQHLEQVRGCGPCGPSYAAVGRWHQTPPPGPFDKVYLDYGY</sequence>